<dbReference type="EMBL" id="AHAM01000254">
    <property type="protein sequence ID" value="EHK53829.1"/>
    <property type="molecule type" value="Genomic_DNA"/>
</dbReference>
<organism evidence="1 2">
    <name type="scientific">Mesorhizobium alhagi CCNWXJ12-2</name>
    <dbReference type="NCBI Taxonomy" id="1107882"/>
    <lineage>
        <taxon>Bacteria</taxon>
        <taxon>Pseudomonadati</taxon>
        <taxon>Pseudomonadota</taxon>
        <taxon>Alphaproteobacteria</taxon>
        <taxon>Hyphomicrobiales</taxon>
        <taxon>Phyllobacteriaceae</taxon>
        <taxon>Allomesorhizobium</taxon>
    </lineage>
</organism>
<name>H0HZM2_9HYPH</name>
<dbReference type="AlphaFoldDB" id="H0HZM2"/>
<accession>H0HZM2</accession>
<protein>
    <submittedName>
        <fullName evidence="1">Uncharacterized protein</fullName>
    </submittedName>
</protein>
<dbReference type="Proteomes" id="UP000003250">
    <property type="component" value="Unassembled WGS sequence"/>
</dbReference>
<evidence type="ECO:0000313" key="2">
    <source>
        <dbReference type="Proteomes" id="UP000003250"/>
    </source>
</evidence>
<gene>
    <name evidence="1" type="ORF">MAXJ12_28293</name>
</gene>
<reference evidence="1 2" key="1">
    <citation type="journal article" date="2012" name="J. Bacteriol.">
        <title>Draft Genome Sequence of Mesorhizobium alhagi CCNWXJ12-2T, a Novel Salt-Resistant Species Isolated from the Desert of Northwestern China.</title>
        <authorList>
            <person name="Zhou M."/>
            <person name="Chen W."/>
            <person name="Chen H."/>
            <person name="Wei G."/>
        </authorList>
    </citation>
    <scope>NUCLEOTIDE SEQUENCE [LARGE SCALE GENOMIC DNA]</scope>
    <source>
        <strain evidence="1 2">CCNWXJ12-2</strain>
    </source>
</reference>
<proteinExistence type="predicted"/>
<evidence type="ECO:0000313" key="1">
    <source>
        <dbReference type="EMBL" id="EHK53829.1"/>
    </source>
</evidence>
<sequence>MVDMASALPGALSWLGAAREVAVIVGSLNGVGGAALGLDQKQKAAGQAVASVHPGVRFPDRQLCL</sequence>
<keyword evidence="2" id="KW-1185">Reference proteome</keyword>